<dbReference type="Proteomes" id="UP000595481">
    <property type="component" value="Chromosome"/>
</dbReference>
<dbReference type="GeneID" id="69551259"/>
<protein>
    <submittedName>
        <fullName evidence="2">DUF3103 family protein</fullName>
    </submittedName>
</protein>
<reference evidence="2 3" key="1">
    <citation type="submission" date="2020-12" db="EMBL/GenBank/DDBJ databases">
        <title>FDA dAtabase for Regulatory Grade micrObial Sequences (FDA-ARGOS): Supporting development and validation of Infectious Disease Dx tests.</title>
        <authorList>
            <person name="Sproer C."/>
            <person name="Gronow S."/>
            <person name="Severitt S."/>
            <person name="Schroder I."/>
            <person name="Tallon L."/>
            <person name="Sadzewicz L."/>
            <person name="Zhao X."/>
            <person name="Boylan J."/>
            <person name="Ott S."/>
            <person name="Bowen H."/>
            <person name="Vavikolanu K."/>
            <person name="Mehta A."/>
            <person name="Aluvathingal J."/>
            <person name="Nadendla S."/>
            <person name="Lowell S."/>
            <person name="Myers T."/>
            <person name="Yan Y."/>
            <person name="Sichtig H."/>
        </authorList>
    </citation>
    <scope>NUCLEOTIDE SEQUENCE [LARGE SCALE GENOMIC DNA]</scope>
    <source>
        <strain evidence="2 3">FDAARGOS_986</strain>
    </source>
</reference>
<dbReference type="Pfam" id="PF11301">
    <property type="entry name" value="DUF3103"/>
    <property type="match status" value="1"/>
</dbReference>
<dbReference type="RefSeq" id="WP_042032189.1">
    <property type="nucleotide sequence ID" value="NZ_CAWMFX010000041.1"/>
</dbReference>
<accession>A0A7T4ACX3</accession>
<dbReference type="InterPro" id="IPR021452">
    <property type="entry name" value="DUF3103"/>
</dbReference>
<evidence type="ECO:0000313" key="2">
    <source>
        <dbReference type="EMBL" id="QQB21489.1"/>
    </source>
</evidence>
<evidence type="ECO:0000313" key="3">
    <source>
        <dbReference type="Proteomes" id="UP000595481"/>
    </source>
</evidence>
<keyword evidence="1" id="KW-0732">Signal</keyword>
<feature type="chain" id="PRO_5046529369" evidence="1">
    <location>
        <begin position="21"/>
        <end position="356"/>
    </location>
</feature>
<organism evidence="2 3">
    <name type="scientific">Aeromonas jandaei</name>
    <dbReference type="NCBI Taxonomy" id="650"/>
    <lineage>
        <taxon>Bacteria</taxon>
        <taxon>Pseudomonadati</taxon>
        <taxon>Pseudomonadota</taxon>
        <taxon>Gammaproteobacteria</taxon>
        <taxon>Aeromonadales</taxon>
        <taxon>Aeromonadaceae</taxon>
        <taxon>Aeromonas</taxon>
    </lineage>
</organism>
<dbReference type="EMBL" id="CP066092">
    <property type="protein sequence ID" value="QQB21489.1"/>
    <property type="molecule type" value="Genomic_DNA"/>
</dbReference>
<name>A0A7T4ACX3_AERJA</name>
<feature type="signal peptide" evidence="1">
    <location>
        <begin position="1"/>
        <end position="20"/>
    </location>
</feature>
<sequence length="356" mass="38939">MKSQAVLLLLAILGATSVQAADTDRELARQLALQQKSLLPLVSNPQYQSPLPELLKKAPTRLKRQATDANQAAIARQGLDGEVKQLMQLRLANPEQAAALQQGVEPLVAYVPSGDEKSWSAIEAFDSAGNPVYLDVDKAPARPVLVVEADPVKAKNAGLQVMRKAFAAADMQAALQPKASASTAPLKTSILKKIRLKDDQEPWLLGAAEVYAVVAGVNPSRDEPVVDIVDMPYLDYDNTDYTPNQILVYWDRYRWGAVDIVMMEQDDNVNYKELADLLIEALKLGFTAGGVPEGLPFLDLGGRIVKALPDSWMTNDDDYLDTFYTLEQDQSYHQYPGAAGNAVIDLEPKEIAPTRP</sequence>
<keyword evidence="3" id="KW-1185">Reference proteome</keyword>
<proteinExistence type="predicted"/>
<evidence type="ECO:0000256" key="1">
    <source>
        <dbReference type="SAM" id="SignalP"/>
    </source>
</evidence>
<gene>
    <name evidence="2" type="ORF">I6H43_08225</name>
</gene>